<feature type="compositionally biased region" description="Low complexity" evidence="1">
    <location>
        <begin position="223"/>
        <end position="233"/>
    </location>
</feature>
<evidence type="ECO:0000313" key="2">
    <source>
        <dbReference type="EMBL" id="MCR9017336.1"/>
    </source>
</evidence>
<dbReference type="Gene3D" id="3.40.50.10610">
    <property type="entry name" value="ABC-type transport auxiliary lipoprotein component"/>
    <property type="match status" value="1"/>
</dbReference>
<dbReference type="AlphaFoldDB" id="A0A9X2P712"/>
<organism evidence="2 3">
    <name type="scientific">Aquiflexum gelatinilyticum</name>
    <dbReference type="NCBI Taxonomy" id="2961943"/>
    <lineage>
        <taxon>Bacteria</taxon>
        <taxon>Pseudomonadati</taxon>
        <taxon>Bacteroidota</taxon>
        <taxon>Cytophagia</taxon>
        <taxon>Cytophagales</taxon>
        <taxon>Cyclobacteriaceae</taxon>
        <taxon>Aquiflexum</taxon>
    </lineage>
</organism>
<name>A0A9X2P712_9BACT</name>
<sequence length="290" mass="31516">MEEVFKKISILIVVFLMTIGIKSFAQDKITLLSGEVKDGKITGITDSIIKLRYPGEDFDYEIDKKTVAKIEFASGRVEVVNAMSGSAAPSPRASSGPVGSVDTHNKIAVLPFEFVTNDPGLSVDPMRNLTQNSTANIIKKEYGLLTLQDPLTTNAILGKNNINHENAASFTPGEIAQLLGVEFVVFGTVNIVNKGSSTVGSSVGTYKEKESNTYNNNSDNRKSTGTAVSTGSSTTTVNYDTMVDFRLFNDRGENLYSESRHAFGTNIDAYKGSIEYMVRRTPFGSKYGKK</sequence>
<protein>
    <submittedName>
        <fullName evidence="2">Uncharacterized protein</fullName>
    </submittedName>
</protein>
<accession>A0A9X2P712</accession>
<proteinExistence type="predicted"/>
<gene>
    <name evidence="2" type="ORF">NU887_20035</name>
</gene>
<dbReference type="EMBL" id="JANSUY010000027">
    <property type="protein sequence ID" value="MCR9017336.1"/>
    <property type="molecule type" value="Genomic_DNA"/>
</dbReference>
<comment type="caution">
    <text evidence="2">The sequence shown here is derived from an EMBL/GenBank/DDBJ whole genome shotgun (WGS) entry which is preliminary data.</text>
</comment>
<reference evidence="2" key="1">
    <citation type="submission" date="2022-08" db="EMBL/GenBank/DDBJ databases">
        <authorList>
            <person name="Zhang D."/>
        </authorList>
    </citation>
    <scope>NUCLEOTIDE SEQUENCE</scope>
    <source>
        <strain evidence="2">XJ19-11</strain>
    </source>
</reference>
<keyword evidence="3" id="KW-1185">Reference proteome</keyword>
<dbReference type="RefSeq" id="WP_258425175.1">
    <property type="nucleotide sequence ID" value="NZ_JANSUY010000027.1"/>
</dbReference>
<evidence type="ECO:0000313" key="3">
    <source>
        <dbReference type="Proteomes" id="UP001142175"/>
    </source>
</evidence>
<evidence type="ECO:0000256" key="1">
    <source>
        <dbReference type="SAM" id="MobiDB-lite"/>
    </source>
</evidence>
<feature type="region of interest" description="Disordered" evidence="1">
    <location>
        <begin position="199"/>
        <end position="233"/>
    </location>
</feature>
<dbReference type="Proteomes" id="UP001142175">
    <property type="component" value="Unassembled WGS sequence"/>
</dbReference>